<dbReference type="Proteomes" id="UP001165289">
    <property type="component" value="Unassembled WGS sequence"/>
</dbReference>
<name>A0AAV7K1W3_9METZ</name>
<dbReference type="InterPro" id="IPR050238">
    <property type="entry name" value="DNA_Rep/Repair_Clamp_Loader"/>
</dbReference>
<reference evidence="12 13" key="1">
    <citation type="journal article" date="2023" name="BMC Biol.">
        <title>The compact genome of the sponge Oopsacas minuta (Hexactinellida) is lacking key metazoan core genes.</title>
        <authorList>
            <person name="Santini S."/>
            <person name="Schenkelaars Q."/>
            <person name="Jourda C."/>
            <person name="Duchesne M."/>
            <person name="Belahbib H."/>
            <person name="Rocher C."/>
            <person name="Selva M."/>
            <person name="Riesgo A."/>
            <person name="Vervoort M."/>
            <person name="Leys S.P."/>
            <person name="Kodjabachian L."/>
            <person name="Le Bivic A."/>
            <person name="Borchiellini C."/>
            <person name="Claverie J.M."/>
            <person name="Renard E."/>
        </authorList>
    </citation>
    <scope>NUCLEOTIDE SEQUENCE [LARGE SCALE GENOMIC DNA]</scope>
    <source>
        <strain evidence="12">SPO-2</strain>
    </source>
</reference>
<evidence type="ECO:0000259" key="11">
    <source>
        <dbReference type="SMART" id="SM00382"/>
    </source>
</evidence>
<evidence type="ECO:0000256" key="1">
    <source>
        <dbReference type="ARBA" id="ARBA00004123"/>
    </source>
</evidence>
<gene>
    <name evidence="12" type="ORF">LOD99_2477</name>
</gene>
<dbReference type="InterPro" id="IPR003593">
    <property type="entry name" value="AAA+_ATPase"/>
</dbReference>
<dbReference type="GO" id="GO:0006281">
    <property type="term" value="P:DNA repair"/>
    <property type="evidence" value="ECO:0007669"/>
    <property type="project" value="UniProtKB-ARBA"/>
</dbReference>
<protein>
    <recommendedName>
        <fullName evidence="7">Replication factor C subunit 3</fullName>
    </recommendedName>
    <alternativeName>
        <fullName evidence="9">Activator 1 38 kDa subunit</fullName>
    </alternativeName>
    <alternativeName>
        <fullName evidence="10">Activator 1 subunit 3</fullName>
    </alternativeName>
    <alternativeName>
        <fullName evidence="8">Replication factor C 38 kDa subunit</fullName>
    </alternativeName>
</protein>
<dbReference type="SMART" id="SM00382">
    <property type="entry name" value="AAA"/>
    <property type="match status" value="1"/>
</dbReference>
<keyword evidence="13" id="KW-1185">Reference proteome</keyword>
<dbReference type="Gene3D" id="3.40.50.300">
    <property type="entry name" value="P-loop containing nucleotide triphosphate hydrolases"/>
    <property type="match status" value="1"/>
</dbReference>
<dbReference type="Pfam" id="PF22534">
    <property type="entry name" value="RFC_C"/>
    <property type="match status" value="1"/>
</dbReference>
<evidence type="ECO:0000256" key="5">
    <source>
        <dbReference type="ARBA" id="ARBA00058626"/>
    </source>
</evidence>
<comment type="function">
    <text evidence="5">Subunit of the replication factor C (RFC) complex which acts during elongation of primed DNA templates by DNA polymerases delta and epsilon, and is necessary for ATP-dependent loading of proliferating cell nuclear antigen (PCNA) onto primed DNA.</text>
</comment>
<dbReference type="GO" id="GO:0003677">
    <property type="term" value="F:DNA binding"/>
    <property type="evidence" value="ECO:0007669"/>
    <property type="project" value="InterPro"/>
</dbReference>
<evidence type="ECO:0000256" key="10">
    <source>
        <dbReference type="ARBA" id="ARBA00080379"/>
    </source>
</evidence>
<dbReference type="AlphaFoldDB" id="A0AAV7K1W3"/>
<sequence>MSLWVDKYRPTQLHKLDYHHALSSQLKRLVDSGDFPHLLFFGPSGAGKKTRIMCTLREMYGVGVERLRIENINIQTPSNKKIELTTINSNHHIEFNPSDAGIYDRVVVQEVLKNIAQMHTLDTGSQRGFKVVVLNEVDKLTREAQHSLRRTMEKYSSNCRLILCCNSTGKVISPIRSRCLGIRVPAPSHEEISRILHYVCKKEGVVLPTELSGRIAEMSRRNLRRALLMVEACRVQQHPMSPEQSIPLPDWEQYIKQTADLILMEQSPKQLLEVRSRVYELMAHVIPADVIMKYLLEELVKSCDGSMKAEVITAAAEFEHRIHLGSKPIFHIEAFVAKFMSMYKRFLEEGLGNLQDIEMDF</sequence>
<keyword evidence="3" id="KW-0235">DNA replication</keyword>
<dbReference type="FunFam" id="1.20.272.10:FF:000002">
    <property type="entry name" value="Replication factor C subunit 3"/>
    <property type="match status" value="1"/>
</dbReference>
<dbReference type="Gene3D" id="1.20.272.10">
    <property type="match status" value="1"/>
</dbReference>
<feature type="domain" description="AAA+ ATPase" evidence="11">
    <location>
        <begin position="34"/>
        <end position="196"/>
    </location>
</feature>
<evidence type="ECO:0000256" key="4">
    <source>
        <dbReference type="ARBA" id="ARBA00023242"/>
    </source>
</evidence>
<dbReference type="Pfam" id="PF13177">
    <property type="entry name" value="DNA_pol3_delta2"/>
    <property type="match status" value="1"/>
</dbReference>
<proteinExistence type="inferred from homology"/>
<dbReference type="InterPro" id="IPR008921">
    <property type="entry name" value="DNA_pol3_clamp-load_cplx_C"/>
</dbReference>
<dbReference type="FunFam" id="1.10.8.60:FF:000030">
    <property type="entry name" value="replication factor C subunit 3"/>
    <property type="match status" value="1"/>
</dbReference>
<accession>A0AAV7K1W3</accession>
<dbReference type="EMBL" id="JAKMXF010000210">
    <property type="protein sequence ID" value="KAI6655188.1"/>
    <property type="molecule type" value="Genomic_DNA"/>
</dbReference>
<evidence type="ECO:0000256" key="8">
    <source>
        <dbReference type="ARBA" id="ARBA00076818"/>
    </source>
</evidence>
<evidence type="ECO:0000313" key="12">
    <source>
        <dbReference type="EMBL" id="KAI6655188.1"/>
    </source>
</evidence>
<dbReference type="GO" id="GO:0003689">
    <property type="term" value="F:DNA clamp loader activity"/>
    <property type="evidence" value="ECO:0007669"/>
    <property type="project" value="TreeGrafter"/>
</dbReference>
<comment type="subcellular location">
    <subcellularLocation>
        <location evidence="1">Nucleus</location>
    </subcellularLocation>
</comment>
<dbReference type="Gene3D" id="1.10.8.60">
    <property type="match status" value="1"/>
</dbReference>
<evidence type="ECO:0000256" key="9">
    <source>
        <dbReference type="ARBA" id="ARBA00079394"/>
    </source>
</evidence>
<comment type="caution">
    <text evidence="12">The sequence shown here is derived from an EMBL/GenBank/DDBJ whole genome shotgun (WGS) entry which is preliminary data.</text>
</comment>
<dbReference type="Pfam" id="PF21960">
    <property type="entry name" value="RCF1-5-like_lid"/>
    <property type="match status" value="1"/>
</dbReference>
<dbReference type="SUPFAM" id="SSF52540">
    <property type="entry name" value="P-loop containing nucleoside triphosphate hydrolases"/>
    <property type="match status" value="1"/>
</dbReference>
<dbReference type="FunFam" id="3.40.50.300:FF:000136">
    <property type="entry name" value="Replication factor C subunit 5"/>
    <property type="match status" value="1"/>
</dbReference>
<keyword evidence="4" id="KW-0539">Nucleus</keyword>
<dbReference type="GO" id="GO:0006271">
    <property type="term" value="P:DNA strand elongation involved in DNA replication"/>
    <property type="evidence" value="ECO:0007669"/>
    <property type="project" value="UniProtKB-ARBA"/>
</dbReference>
<organism evidence="12 13">
    <name type="scientific">Oopsacas minuta</name>
    <dbReference type="NCBI Taxonomy" id="111878"/>
    <lineage>
        <taxon>Eukaryota</taxon>
        <taxon>Metazoa</taxon>
        <taxon>Porifera</taxon>
        <taxon>Hexactinellida</taxon>
        <taxon>Hexasterophora</taxon>
        <taxon>Lyssacinosida</taxon>
        <taxon>Leucopsacidae</taxon>
        <taxon>Oopsacas</taxon>
    </lineage>
</organism>
<comment type="similarity">
    <text evidence="2">Belongs to the activator 1 small subunits family.</text>
</comment>
<dbReference type="PANTHER" id="PTHR11669:SF1">
    <property type="entry name" value="REPLICATION FACTOR C SUBUNIT 3"/>
    <property type="match status" value="1"/>
</dbReference>
<dbReference type="SUPFAM" id="SSF48019">
    <property type="entry name" value="post-AAA+ oligomerization domain-like"/>
    <property type="match status" value="1"/>
</dbReference>
<dbReference type="GO" id="GO:0005634">
    <property type="term" value="C:nucleus"/>
    <property type="evidence" value="ECO:0007669"/>
    <property type="project" value="UniProtKB-SubCell"/>
</dbReference>
<dbReference type="PANTHER" id="PTHR11669">
    <property type="entry name" value="REPLICATION FACTOR C / DNA POLYMERASE III GAMMA-TAU SUBUNIT"/>
    <property type="match status" value="1"/>
</dbReference>
<evidence type="ECO:0000256" key="3">
    <source>
        <dbReference type="ARBA" id="ARBA00022705"/>
    </source>
</evidence>
<dbReference type="GO" id="GO:0005663">
    <property type="term" value="C:DNA replication factor C complex"/>
    <property type="evidence" value="ECO:0007669"/>
    <property type="project" value="TreeGrafter"/>
</dbReference>
<comment type="subunit">
    <text evidence="6">Subunit of the RFC complex, an heteropentameric complex consisting of a large subunit RFC1 and four small subunits RFC2, RFC3, RFC4 and RFC5; the RFC complex interacts with PCNA. Forms an heterotetrameric complex with RFC2, RFC4 and RFC5; this complex has ATPase activity but is not stimulated by PCNA. The heterotetramer of subunits RFC2, RFC3, RFC4 and RFC5 interacts with RAD17. Interacts with CNTD1; this interaction facilitates crossover formation.</text>
</comment>
<dbReference type="InterPro" id="IPR027417">
    <property type="entry name" value="P-loop_NTPase"/>
</dbReference>
<evidence type="ECO:0000256" key="2">
    <source>
        <dbReference type="ARBA" id="ARBA00005378"/>
    </source>
</evidence>
<evidence type="ECO:0000256" key="6">
    <source>
        <dbReference type="ARBA" id="ARBA00062267"/>
    </source>
</evidence>
<evidence type="ECO:0000313" key="13">
    <source>
        <dbReference type="Proteomes" id="UP001165289"/>
    </source>
</evidence>
<evidence type="ECO:0000256" key="7">
    <source>
        <dbReference type="ARBA" id="ARBA00070184"/>
    </source>
</evidence>
<dbReference type="CDD" id="cd00009">
    <property type="entry name" value="AAA"/>
    <property type="match status" value="1"/>
</dbReference>